<evidence type="ECO:0000313" key="2">
    <source>
        <dbReference type="EMBL" id="MFD2679523.1"/>
    </source>
</evidence>
<dbReference type="Proteomes" id="UP001597506">
    <property type="component" value="Unassembled WGS sequence"/>
</dbReference>
<keyword evidence="1" id="KW-0812">Transmembrane</keyword>
<evidence type="ECO:0000313" key="3">
    <source>
        <dbReference type="Proteomes" id="UP001597506"/>
    </source>
</evidence>
<evidence type="ECO:0000256" key="1">
    <source>
        <dbReference type="SAM" id="Phobius"/>
    </source>
</evidence>
<feature type="transmembrane region" description="Helical" evidence="1">
    <location>
        <begin position="134"/>
        <end position="157"/>
    </location>
</feature>
<keyword evidence="3" id="KW-1185">Reference proteome</keyword>
<reference evidence="3" key="1">
    <citation type="journal article" date="2019" name="Int. J. Syst. Evol. Microbiol.">
        <title>The Global Catalogue of Microorganisms (GCM) 10K type strain sequencing project: providing services to taxonomists for standard genome sequencing and annotation.</title>
        <authorList>
            <consortium name="The Broad Institute Genomics Platform"/>
            <consortium name="The Broad Institute Genome Sequencing Center for Infectious Disease"/>
            <person name="Wu L."/>
            <person name="Ma J."/>
        </authorList>
    </citation>
    <scope>NUCLEOTIDE SEQUENCE [LARGE SCALE GENOMIC DNA]</scope>
    <source>
        <strain evidence="3">KCTC 3913</strain>
    </source>
</reference>
<sequence length="203" mass="23258">MEGIFYLWILWAIWVYTTFLLNKNVAYRYSLSCFLLVLIILFPIELTIYSYKISAPLLMLLTVGIYKSRTFLLKEKLYLLLSSITVGLIYSSLQLLAIYDPVWVIVDQKWMFSIISMVSVYLLFSNAHTSKKRIVTLVMGSIIGEFFAASVLLNVGFPYTIGSYAFLDYLSVCLLGIMFMHIISGLHASIVRIPTRKGEMKNL</sequence>
<name>A0ABW5RLK4_9BACI</name>
<dbReference type="EMBL" id="JBHUMF010000004">
    <property type="protein sequence ID" value="MFD2679523.1"/>
    <property type="molecule type" value="Genomic_DNA"/>
</dbReference>
<feature type="transmembrane region" description="Helical" evidence="1">
    <location>
        <begin position="78"/>
        <end position="98"/>
    </location>
</feature>
<feature type="transmembrane region" description="Helical" evidence="1">
    <location>
        <begin position="169"/>
        <end position="191"/>
    </location>
</feature>
<gene>
    <name evidence="2" type="ORF">ACFSUL_02035</name>
</gene>
<feature type="transmembrane region" description="Helical" evidence="1">
    <location>
        <begin position="48"/>
        <end position="66"/>
    </location>
</feature>
<feature type="transmembrane region" description="Helical" evidence="1">
    <location>
        <begin position="6"/>
        <end position="21"/>
    </location>
</feature>
<proteinExistence type="predicted"/>
<comment type="caution">
    <text evidence="2">The sequence shown here is derived from an EMBL/GenBank/DDBJ whole genome shotgun (WGS) entry which is preliminary data.</text>
</comment>
<dbReference type="Pfam" id="PF24124">
    <property type="entry name" value="YphA"/>
    <property type="match status" value="1"/>
</dbReference>
<dbReference type="InterPro" id="IPR014617">
    <property type="entry name" value="YphA_Bacsu"/>
</dbReference>
<organism evidence="2 3">
    <name type="scientific">Bacillus seohaeanensis</name>
    <dbReference type="NCBI Taxonomy" id="284580"/>
    <lineage>
        <taxon>Bacteria</taxon>
        <taxon>Bacillati</taxon>
        <taxon>Bacillota</taxon>
        <taxon>Bacilli</taxon>
        <taxon>Bacillales</taxon>
        <taxon>Bacillaceae</taxon>
        <taxon>Bacillus</taxon>
    </lineage>
</organism>
<protein>
    <submittedName>
        <fullName evidence="2">Uncharacterized protein</fullName>
    </submittedName>
</protein>
<keyword evidence="1" id="KW-0472">Membrane</keyword>
<dbReference type="RefSeq" id="WP_377932243.1">
    <property type="nucleotide sequence ID" value="NZ_JBHUMF010000004.1"/>
</dbReference>
<feature type="transmembrane region" description="Helical" evidence="1">
    <location>
        <begin position="110"/>
        <end position="127"/>
    </location>
</feature>
<dbReference type="PIRSF" id="PIRSF036710">
    <property type="entry name" value="YphA_Bacsu"/>
    <property type="match status" value="1"/>
</dbReference>
<keyword evidence="1" id="KW-1133">Transmembrane helix</keyword>
<accession>A0ABW5RLK4</accession>
<feature type="transmembrane region" description="Helical" evidence="1">
    <location>
        <begin position="26"/>
        <end position="42"/>
    </location>
</feature>